<sequence>MMASHKLRKDFNLKDIFTKPPNKKQEMQKELSTDRGGRHDPSLGQLPQGPVRPSHVPLWKIYLVGAWPSRLTWQTQASRALCRARHIQQYRRGPGSGTARWAIKSEPLQPTTCWGRKRTSRRNRGGDTPHLDRPGLRD</sequence>
<evidence type="ECO:0000256" key="1">
    <source>
        <dbReference type="SAM" id="MobiDB-lite"/>
    </source>
</evidence>
<feature type="compositionally biased region" description="Basic and acidic residues" evidence="1">
    <location>
        <begin position="124"/>
        <end position="138"/>
    </location>
</feature>
<feature type="region of interest" description="Disordered" evidence="1">
    <location>
        <begin position="1"/>
        <end position="51"/>
    </location>
</feature>
<gene>
    <name evidence="2" type="ORF">NDU88_006331</name>
</gene>
<name>A0AAV7VLM3_PLEWA</name>
<evidence type="ECO:0000313" key="3">
    <source>
        <dbReference type="Proteomes" id="UP001066276"/>
    </source>
</evidence>
<organism evidence="2 3">
    <name type="scientific">Pleurodeles waltl</name>
    <name type="common">Iberian ribbed newt</name>
    <dbReference type="NCBI Taxonomy" id="8319"/>
    <lineage>
        <taxon>Eukaryota</taxon>
        <taxon>Metazoa</taxon>
        <taxon>Chordata</taxon>
        <taxon>Craniata</taxon>
        <taxon>Vertebrata</taxon>
        <taxon>Euteleostomi</taxon>
        <taxon>Amphibia</taxon>
        <taxon>Batrachia</taxon>
        <taxon>Caudata</taxon>
        <taxon>Salamandroidea</taxon>
        <taxon>Salamandridae</taxon>
        <taxon>Pleurodelinae</taxon>
        <taxon>Pleurodeles</taxon>
    </lineage>
</organism>
<comment type="caution">
    <text evidence="2">The sequence shown here is derived from an EMBL/GenBank/DDBJ whole genome shotgun (WGS) entry which is preliminary data.</text>
</comment>
<dbReference type="AlphaFoldDB" id="A0AAV7VLM3"/>
<protein>
    <submittedName>
        <fullName evidence="2">Uncharacterized protein</fullName>
    </submittedName>
</protein>
<reference evidence="2" key="1">
    <citation type="journal article" date="2022" name="bioRxiv">
        <title>Sequencing and chromosome-scale assembly of the giantPleurodeles waltlgenome.</title>
        <authorList>
            <person name="Brown T."/>
            <person name="Elewa A."/>
            <person name="Iarovenko S."/>
            <person name="Subramanian E."/>
            <person name="Araus A.J."/>
            <person name="Petzold A."/>
            <person name="Susuki M."/>
            <person name="Suzuki K.-i.T."/>
            <person name="Hayashi T."/>
            <person name="Toyoda A."/>
            <person name="Oliveira C."/>
            <person name="Osipova E."/>
            <person name="Leigh N.D."/>
            <person name="Simon A."/>
            <person name="Yun M.H."/>
        </authorList>
    </citation>
    <scope>NUCLEOTIDE SEQUENCE</scope>
    <source>
        <strain evidence="2">20211129_DDA</strain>
        <tissue evidence="2">Liver</tissue>
    </source>
</reference>
<feature type="compositionally biased region" description="Basic and acidic residues" evidence="1">
    <location>
        <begin position="9"/>
        <end position="41"/>
    </location>
</feature>
<evidence type="ECO:0000313" key="2">
    <source>
        <dbReference type="EMBL" id="KAJ1202533.1"/>
    </source>
</evidence>
<proteinExistence type="predicted"/>
<feature type="region of interest" description="Disordered" evidence="1">
    <location>
        <begin position="110"/>
        <end position="138"/>
    </location>
</feature>
<dbReference type="Proteomes" id="UP001066276">
    <property type="component" value="Chromosome 2_1"/>
</dbReference>
<accession>A0AAV7VLM3</accession>
<dbReference type="EMBL" id="JANPWB010000003">
    <property type="protein sequence ID" value="KAJ1202533.1"/>
    <property type="molecule type" value="Genomic_DNA"/>
</dbReference>
<keyword evidence="3" id="KW-1185">Reference proteome</keyword>